<evidence type="ECO:0000313" key="3">
    <source>
        <dbReference type="Proteomes" id="UP000255207"/>
    </source>
</evidence>
<dbReference type="Proteomes" id="UP000255207">
    <property type="component" value="Unassembled WGS sequence"/>
</dbReference>
<dbReference type="EMBL" id="QQTP01000002">
    <property type="protein sequence ID" value="RDJ28024.1"/>
    <property type="molecule type" value="Genomic_DNA"/>
</dbReference>
<dbReference type="AlphaFoldDB" id="A0A370L9M4"/>
<gene>
    <name evidence="2" type="ORF">DWE98_05325</name>
</gene>
<name>A0A370L9M4_9HYPH</name>
<dbReference type="OrthoDB" id="8163522at2"/>
<organism evidence="2 3">
    <name type="scientific">Bosea caraganae</name>
    <dbReference type="NCBI Taxonomy" id="2763117"/>
    <lineage>
        <taxon>Bacteria</taxon>
        <taxon>Pseudomonadati</taxon>
        <taxon>Pseudomonadota</taxon>
        <taxon>Alphaproteobacteria</taxon>
        <taxon>Hyphomicrobiales</taxon>
        <taxon>Boseaceae</taxon>
        <taxon>Bosea</taxon>
    </lineage>
</organism>
<sequence length="64" mass="6817">MSTSTAAKTANPAKESLRQEQREQKEAARKKGKDADLVDALKDTFPASDPVAAQSTTTPGAKRD</sequence>
<evidence type="ECO:0000313" key="2">
    <source>
        <dbReference type="EMBL" id="RDJ28024.1"/>
    </source>
</evidence>
<proteinExistence type="predicted"/>
<dbReference type="RefSeq" id="WP_114828149.1">
    <property type="nucleotide sequence ID" value="NZ_QQTO01000037.1"/>
</dbReference>
<feature type="compositionally biased region" description="Basic and acidic residues" evidence="1">
    <location>
        <begin position="15"/>
        <end position="42"/>
    </location>
</feature>
<reference evidence="3" key="1">
    <citation type="submission" date="2018-07" db="EMBL/GenBank/DDBJ databases">
        <authorList>
            <person name="Safronova V.I."/>
            <person name="Chirak E.R."/>
            <person name="Sazanova A.L."/>
        </authorList>
    </citation>
    <scope>NUCLEOTIDE SEQUENCE [LARGE SCALE GENOMIC DNA]</scope>
    <source>
        <strain evidence="3">RCAM04685</strain>
    </source>
</reference>
<feature type="region of interest" description="Disordered" evidence="1">
    <location>
        <begin position="1"/>
        <end position="64"/>
    </location>
</feature>
<keyword evidence="3" id="KW-1185">Reference proteome</keyword>
<evidence type="ECO:0000256" key="1">
    <source>
        <dbReference type="SAM" id="MobiDB-lite"/>
    </source>
</evidence>
<comment type="caution">
    <text evidence="2">The sequence shown here is derived from an EMBL/GenBank/DDBJ whole genome shotgun (WGS) entry which is preliminary data.</text>
</comment>
<accession>A0A370L9M4</accession>
<feature type="compositionally biased region" description="Polar residues" evidence="1">
    <location>
        <begin position="53"/>
        <end position="64"/>
    </location>
</feature>
<protein>
    <submittedName>
        <fullName evidence="2">Uncharacterized protein</fullName>
    </submittedName>
</protein>